<gene>
    <name evidence="2" type="ORF">I0C86_15985</name>
</gene>
<feature type="transmembrane region" description="Helical" evidence="1">
    <location>
        <begin position="115"/>
        <end position="134"/>
    </location>
</feature>
<evidence type="ECO:0000313" key="3">
    <source>
        <dbReference type="Proteomes" id="UP000638560"/>
    </source>
</evidence>
<feature type="transmembrane region" description="Helical" evidence="1">
    <location>
        <begin position="373"/>
        <end position="391"/>
    </location>
</feature>
<feature type="transmembrane region" description="Helical" evidence="1">
    <location>
        <begin position="285"/>
        <end position="307"/>
    </location>
</feature>
<feature type="transmembrane region" description="Helical" evidence="1">
    <location>
        <begin position="319"/>
        <end position="340"/>
    </location>
</feature>
<feature type="transmembrane region" description="Helical" evidence="1">
    <location>
        <begin position="175"/>
        <end position="198"/>
    </location>
</feature>
<name>A0ABS0GW61_9ACTN</name>
<feature type="transmembrane region" description="Helical" evidence="1">
    <location>
        <begin position="59"/>
        <end position="77"/>
    </location>
</feature>
<dbReference type="Pfam" id="PF06772">
    <property type="entry name" value="LtrA"/>
    <property type="match status" value="1"/>
</dbReference>
<feature type="transmembrane region" description="Helical" evidence="1">
    <location>
        <begin position="248"/>
        <end position="265"/>
    </location>
</feature>
<dbReference type="EMBL" id="JADPUN010000157">
    <property type="protein sequence ID" value="MBF9130447.1"/>
    <property type="molecule type" value="Genomic_DNA"/>
</dbReference>
<sequence length="405" mass="43395">MGETRPNLILRSEASSQRATFLELFLDLVFVFALTRVSQRLINDFTTDQRILLAEAGQTLVLFLALWLIWASTAWITSTLEPEALPVQVVVVMTVVGSMVMAVALPKGFAERGLVFAVAYVTVQIGRSLFFLVATRGRPIPKDPAAVLRVLFWAGLTAVPWIVGGVVGEGSVRGVLWSLAVTVDYIALALGWPTPWLGRARHADEPIAGEHLAERYQQFLLIALGESIFVIGITFSGGGGAFHLDRTAGFGLALLTTVLLWRIYFYRAGHVLPDAITQARDPARLGLSAAYTHLIMIAGIVLTGVGYELFITHPLGPKPSAWLFAILGGPALFLAGRMGFEFQVFGRVSRSRVAGLVLLGAAVPPMLDLPALAVAGTAAGLLVGVALSDLWRSQGRAPEPAAPPI</sequence>
<keyword evidence="3" id="KW-1185">Reference proteome</keyword>
<keyword evidence="1" id="KW-1133">Transmembrane helix</keyword>
<keyword evidence="1" id="KW-0472">Membrane</keyword>
<comment type="caution">
    <text evidence="2">The sequence shown here is derived from an EMBL/GenBank/DDBJ whole genome shotgun (WGS) entry which is preliminary data.</text>
</comment>
<reference evidence="2 3" key="1">
    <citation type="submission" date="2020-11" db="EMBL/GenBank/DDBJ databases">
        <title>A novel isolate from a Black sea contaminated sediment with potential to produce alkanes: Plantactinospora alkalitolerans sp. nov.</title>
        <authorList>
            <person name="Carro L."/>
            <person name="Veyisoglu A."/>
            <person name="Guven K."/>
            <person name="Schumann P."/>
            <person name="Klenk H.-P."/>
            <person name="Sahin N."/>
        </authorList>
    </citation>
    <scope>NUCLEOTIDE SEQUENCE [LARGE SCALE GENOMIC DNA]</scope>
    <source>
        <strain evidence="2 3">S1510</strain>
    </source>
</reference>
<dbReference type="PANTHER" id="PTHR36840">
    <property type="entry name" value="BLL5714 PROTEIN"/>
    <property type="match status" value="1"/>
</dbReference>
<accession>A0ABS0GW61</accession>
<feature type="transmembrane region" description="Helical" evidence="1">
    <location>
        <begin position="89"/>
        <end position="109"/>
    </location>
</feature>
<feature type="transmembrane region" description="Helical" evidence="1">
    <location>
        <begin position="219"/>
        <end position="242"/>
    </location>
</feature>
<organism evidence="2 3">
    <name type="scientific">Plantactinospora alkalitolerans</name>
    <dbReference type="NCBI Taxonomy" id="2789879"/>
    <lineage>
        <taxon>Bacteria</taxon>
        <taxon>Bacillati</taxon>
        <taxon>Actinomycetota</taxon>
        <taxon>Actinomycetes</taxon>
        <taxon>Micromonosporales</taxon>
        <taxon>Micromonosporaceae</taxon>
        <taxon>Plantactinospora</taxon>
    </lineage>
</organism>
<proteinExistence type="predicted"/>
<feature type="transmembrane region" description="Helical" evidence="1">
    <location>
        <begin position="146"/>
        <end position="163"/>
    </location>
</feature>
<dbReference type="Proteomes" id="UP000638560">
    <property type="component" value="Unassembled WGS sequence"/>
</dbReference>
<evidence type="ECO:0000256" key="1">
    <source>
        <dbReference type="SAM" id="Phobius"/>
    </source>
</evidence>
<keyword evidence="1" id="KW-0812">Transmembrane</keyword>
<evidence type="ECO:0000313" key="2">
    <source>
        <dbReference type="EMBL" id="MBF9130447.1"/>
    </source>
</evidence>
<dbReference type="InterPro" id="IPR010640">
    <property type="entry name" value="Low_temperature_requirement_A"/>
</dbReference>
<dbReference type="PANTHER" id="PTHR36840:SF1">
    <property type="entry name" value="BLL5714 PROTEIN"/>
    <property type="match status" value="1"/>
</dbReference>
<protein>
    <submittedName>
        <fullName evidence="2">Low temperature requirement protein A</fullName>
    </submittedName>
</protein>